<feature type="chain" id="PRO_5035174489" evidence="3">
    <location>
        <begin position="18"/>
        <end position="539"/>
    </location>
</feature>
<feature type="signal peptide" evidence="3">
    <location>
        <begin position="1"/>
        <end position="17"/>
    </location>
</feature>
<keyword evidence="6" id="KW-1185">Reference proteome</keyword>
<keyword evidence="1" id="KW-1015">Disulfide bond</keyword>
<organism evidence="5 6">
    <name type="scientific">Homarus americanus</name>
    <name type="common">American lobster</name>
    <dbReference type="NCBI Taxonomy" id="6706"/>
    <lineage>
        <taxon>Eukaryota</taxon>
        <taxon>Metazoa</taxon>
        <taxon>Ecdysozoa</taxon>
        <taxon>Arthropoda</taxon>
        <taxon>Crustacea</taxon>
        <taxon>Multicrustacea</taxon>
        <taxon>Malacostraca</taxon>
        <taxon>Eumalacostraca</taxon>
        <taxon>Eucarida</taxon>
        <taxon>Decapoda</taxon>
        <taxon>Pleocyemata</taxon>
        <taxon>Astacidea</taxon>
        <taxon>Nephropoidea</taxon>
        <taxon>Nephropidae</taxon>
        <taxon>Homarus</taxon>
    </lineage>
</organism>
<dbReference type="FunFam" id="2.40.10.10:FF:000068">
    <property type="entry name" value="transmembrane protease serine 2"/>
    <property type="match status" value="1"/>
</dbReference>
<sequence>MWLLVSLTVFLTSHSWASDVHVADKEAHVAARVADSGYNCSCGEAMSYSRIASGSETSLHQYPWVVDLVDYGSIIPFCSGVLVTDRSVLTAAHCISNKTNSDYLIKLGEHDITKVSRVYTRHPDESVLHPDYEDSPRTNDIAIIRFDNPFNFNGPPLLRPICLPGLLDNFNGKEATVVGWGRTSQDSLSSVLLELNLTIHSEEDCFDNLLCAGESGEGICPGDYGGPLMVDVNGRKIIVGIASTGDACSANGSPGNFTEVSHHISWISSQIENDISCADTNTTFTAGYNDATEAPTPMTPTTPATGLGPLACACGKVHNSTPAADLDLIENNPWTVALLYRDTLELLCSATIITDRYVITARRCLKGLTRRKIMVRANAQSLSSTDGVQRKITKILRTGDVALLQMKGRINLVNYNGINPACLSMGNLSFIGVAHHSGYGNLPPSIVSGQVKQVDGNLTDCDDTTYLCFQPLQDPGFCGKDMGGPIVIEMEGRMVLAGIALNDLECTASNDMTYQEVVKLSPLFPWIWDNTQDSSYCGE</sequence>
<keyword evidence="3" id="KW-0732">Signal</keyword>
<evidence type="ECO:0000259" key="4">
    <source>
        <dbReference type="PROSITE" id="PS50240"/>
    </source>
</evidence>
<gene>
    <name evidence="5" type="primary">Prss8-L</name>
    <name evidence="5" type="ORF">Hamer_G023150</name>
</gene>
<dbReference type="SMART" id="SM00020">
    <property type="entry name" value="Tryp_SPc"/>
    <property type="match status" value="1"/>
</dbReference>
<evidence type="ECO:0000256" key="1">
    <source>
        <dbReference type="ARBA" id="ARBA00023157"/>
    </source>
</evidence>
<dbReference type="InterPro" id="IPR018114">
    <property type="entry name" value="TRYPSIN_HIS"/>
</dbReference>
<dbReference type="Pfam" id="PF00089">
    <property type="entry name" value="Trypsin"/>
    <property type="match status" value="2"/>
</dbReference>
<dbReference type="AlphaFoldDB" id="A0A8J5K826"/>
<dbReference type="InterPro" id="IPR001254">
    <property type="entry name" value="Trypsin_dom"/>
</dbReference>
<protein>
    <submittedName>
        <fullName evidence="5">Prostasin-like</fullName>
    </submittedName>
</protein>
<dbReference type="InterPro" id="IPR051487">
    <property type="entry name" value="Ser/Thr_Proteases_Immune/Dev"/>
</dbReference>
<evidence type="ECO:0000313" key="5">
    <source>
        <dbReference type="EMBL" id="KAG7168268.1"/>
    </source>
</evidence>
<dbReference type="OrthoDB" id="10037376at2759"/>
<evidence type="ECO:0000313" key="6">
    <source>
        <dbReference type="Proteomes" id="UP000747542"/>
    </source>
</evidence>
<dbReference type="GO" id="GO:0006508">
    <property type="term" value="P:proteolysis"/>
    <property type="evidence" value="ECO:0007669"/>
    <property type="project" value="InterPro"/>
</dbReference>
<dbReference type="Proteomes" id="UP000747542">
    <property type="component" value="Unassembled WGS sequence"/>
</dbReference>
<comment type="caution">
    <text evidence="5">The sequence shown here is derived from an EMBL/GenBank/DDBJ whole genome shotgun (WGS) entry which is preliminary data.</text>
</comment>
<dbReference type="GO" id="GO:0004252">
    <property type="term" value="F:serine-type endopeptidase activity"/>
    <property type="evidence" value="ECO:0007669"/>
    <property type="project" value="InterPro"/>
</dbReference>
<name>A0A8J5K826_HOMAM</name>
<comment type="similarity">
    <text evidence="2">Belongs to the peptidase S1 family. CLIP subfamily.</text>
</comment>
<dbReference type="PANTHER" id="PTHR24256">
    <property type="entry name" value="TRYPTASE-RELATED"/>
    <property type="match status" value="1"/>
</dbReference>
<feature type="domain" description="Peptidase S1" evidence="4">
    <location>
        <begin position="333"/>
        <end position="532"/>
    </location>
</feature>
<evidence type="ECO:0000256" key="2">
    <source>
        <dbReference type="ARBA" id="ARBA00024195"/>
    </source>
</evidence>
<feature type="domain" description="Peptidase S1" evidence="4">
    <location>
        <begin position="51"/>
        <end position="272"/>
    </location>
</feature>
<dbReference type="EMBL" id="JAHLQT010020272">
    <property type="protein sequence ID" value="KAG7168268.1"/>
    <property type="molecule type" value="Genomic_DNA"/>
</dbReference>
<dbReference type="PROSITE" id="PS00134">
    <property type="entry name" value="TRYPSIN_HIS"/>
    <property type="match status" value="1"/>
</dbReference>
<dbReference type="CDD" id="cd00190">
    <property type="entry name" value="Tryp_SPc"/>
    <property type="match status" value="1"/>
</dbReference>
<proteinExistence type="inferred from homology"/>
<dbReference type="PROSITE" id="PS50240">
    <property type="entry name" value="TRYPSIN_DOM"/>
    <property type="match status" value="2"/>
</dbReference>
<accession>A0A8J5K826</accession>
<evidence type="ECO:0000256" key="3">
    <source>
        <dbReference type="SAM" id="SignalP"/>
    </source>
</evidence>
<reference evidence="5" key="1">
    <citation type="journal article" date="2021" name="Sci. Adv.">
        <title>The American lobster genome reveals insights on longevity, neural, and immune adaptations.</title>
        <authorList>
            <person name="Polinski J.M."/>
            <person name="Zimin A.V."/>
            <person name="Clark K.F."/>
            <person name="Kohn A.B."/>
            <person name="Sadowski N."/>
            <person name="Timp W."/>
            <person name="Ptitsyn A."/>
            <person name="Khanna P."/>
            <person name="Romanova D.Y."/>
            <person name="Williams P."/>
            <person name="Greenwood S.J."/>
            <person name="Moroz L.L."/>
            <person name="Walt D.R."/>
            <person name="Bodnar A.G."/>
        </authorList>
    </citation>
    <scope>NUCLEOTIDE SEQUENCE</scope>
    <source>
        <strain evidence="5">GMGI-L3</strain>
    </source>
</reference>